<feature type="domain" description="Pseudouridine synthase RsuA/RluA-like" evidence="4">
    <location>
        <begin position="16"/>
        <end position="176"/>
    </location>
</feature>
<proteinExistence type="predicted"/>
<dbReference type="SUPFAM" id="SSF55120">
    <property type="entry name" value="Pseudouridine synthase"/>
    <property type="match status" value="1"/>
</dbReference>
<dbReference type="EMBL" id="QRVK01000038">
    <property type="protein sequence ID" value="RGS38420.1"/>
    <property type="molecule type" value="Genomic_DNA"/>
</dbReference>
<evidence type="ECO:0000256" key="1">
    <source>
        <dbReference type="ARBA" id="ARBA00000073"/>
    </source>
</evidence>
<comment type="caution">
    <text evidence="5">The sequence shown here is derived from an EMBL/GenBank/DDBJ whole genome shotgun (WGS) entry which is preliminary data.</text>
</comment>
<dbReference type="GO" id="GO:0003723">
    <property type="term" value="F:RNA binding"/>
    <property type="evidence" value="ECO:0007669"/>
    <property type="project" value="InterPro"/>
</dbReference>
<sequence>MRSKQMKLNILHEDSDIIVAVKPCGVPTQPDKTNSESMVSMLKLRIYERENRKEEPYLVPIHRLDRPVGGVMVFAKTPEAAAALSKQSEDGTMLKYYQAILTGELPNDQGVLKDYLLHDTKDNVTKTVDKDTPGAKYSELEYEVLDVMDTDEGVLSYVLVKLITGRHHQIRAQFAKRKCGIWGDTKYNPKFQKTKKKYKEIGLHASRLEFDHPTTGEHMVFKHEPEDGAFAILDLDEF</sequence>
<evidence type="ECO:0000313" key="5">
    <source>
        <dbReference type="EMBL" id="RGS38420.1"/>
    </source>
</evidence>
<reference evidence="5 6" key="1">
    <citation type="submission" date="2018-08" db="EMBL/GenBank/DDBJ databases">
        <title>A genome reference for cultivated species of the human gut microbiota.</title>
        <authorList>
            <person name="Zou Y."/>
            <person name="Xue W."/>
            <person name="Luo G."/>
        </authorList>
    </citation>
    <scope>NUCLEOTIDE SEQUENCE [LARGE SCALE GENOMIC DNA]</scope>
    <source>
        <strain evidence="5 6">AF22-21</strain>
    </source>
</reference>
<comment type="catalytic activity">
    <reaction evidence="1">
        <text>a uridine in RNA = a pseudouridine in RNA</text>
        <dbReference type="Rhea" id="RHEA:48348"/>
        <dbReference type="Rhea" id="RHEA-COMP:12068"/>
        <dbReference type="Rhea" id="RHEA-COMP:12069"/>
        <dbReference type="ChEBI" id="CHEBI:65314"/>
        <dbReference type="ChEBI" id="CHEBI:65315"/>
    </reaction>
</comment>
<protein>
    <recommendedName>
        <fullName evidence="2">RNA pseudouridylate synthase</fullName>
    </recommendedName>
    <alternativeName>
        <fullName evidence="3">RNA-uridine isomerase</fullName>
    </alternativeName>
</protein>
<dbReference type="GO" id="GO:0140098">
    <property type="term" value="F:catalytic activity, acting on RNA"/>
    <property type="evidence" value="ECO:0007669"/>
    <property type="project" value="UniProtKB-ARBA"/>
</dbReference>
<dbReference type="Pfam" id="PF00849">
    <property type="entry name" value="PseudoU_synth_2"/>
    <property type="match status" value="1"/>
</dbReference>
<dbReference type="AlphaFoldDB" id="A0A3R6AQG6"/>
<dbReference type="Proteomes" id="UP000283295">
    <property type="component" value="Unassembled WGS sequence"/>
</dbReference>
<accession>A0A3R6AQG6</accession>
<dbReference type="CDD" id="cd02869">
    <property type="entry name" value="PseudoU_synth_RluA_like"/>
    <property type="match status" value="1"/>
</dbReference>
<dbReference type="GO" id="GO:0009982">
    <property type="term" value="F:pseudouridine synthase activity"/>
    <property type="evidence" value="ECO:0007669"/>
    <property type="project" value="InterPro"/>
</dbReference>
<organism evidence="5 6">
    <name type="scientific">Coprococcus eutactus</name>
    <dbReference type="NCBI Taxonomy" id="33043"/>
    <lineage>
        <taxon>Bacteria</taxon>
        <taxon>Bacillati</taxon>
        <taxon>Bacillota</taxon>
        <taxon>Clostridia</taxon>
        <taxon>Lachnospirales</taxon>
        <taxon>Lachnospiraceae</taxon>
        <taxon>Coprococcus</taxon>
    </lineage>
</organism>
<evidence type="ECO:0000259" key="4">
    <source>
        <dbReference type="Pfam" id="PF00849"/>
    </source>
</evidence>
<dbReference type="InterPro" id="IPR006145">
    <property type="entry name" value="PsdUridine_synth_RsuA/RluA"/>
</dbReference>
<evidence type="ECO:0000256" key="3">
    <source>
        <dbReference type="ARBA" id="ARBA00033164"/>
    </source>
</evidence>
<dbReference type="Gene3D" id="3.30.2350.10">
    <property type="entry name" value="Pseudouridine synthase"/>
    <property type="match status" value="1"/>
</dbReference>
<evidence type="ECO:0000256" key="2">
    <source>
        <dbReference type="ARBA" id="ARBA00031870"/>
    </source>
</evidence>
<dbReference type="PANTHER" id="PTHR21600">
    <property type="entry name" value="MITOCHONDRIAL RNA PSEUDOURIDINE SYNTHASE"/>
    <property type="match status" value="1"/>
</dbReference>
<dbReference type="InterPro" id="IPR050188">
    <property type="entry name" value="RluA_PseudoU_synthase"/>
</dbReference>
<dbReference type="InterPro" id="IPR020103">
    <property type="entry name" value="PsdUridine_synth_cat_dom_sf"/>
</dbReference>
<dbReference type="GO" id="GO:0006396">
    <property type="term" value="P:RNA processing"/>
    <property type="evidence" value="ECO:0007669"/>
    <property type="project" value="UniProtKB-ARBA"/>
</dbReference>
<name>A0A3R6AQG6_9FIRM</name>
<gene>
    <name evidence="5" type="ORF">DWX94_11710</name>
</gene>
<evidence type="ECO:0000313" key="6">
    <source>
        <dbReference type="Proteomes" id="UP000283295"/>
    </source>
</evidence>
<dbReference type="OrthoDB" id="9773999at2"/>
<dbReference type="GO" id="GO:0001522">
    <property type="term" value="P:pseudouridine synthesis"/>
    <property type="evidence" value="ECO:0007669"/>
    <property type="project" value="InterPro"/>
</dbReference>